<comment type="caution">
    <text evidence="2">The sequence shown here is derived from an EMBL/GenBank/DDBJ whole genome shotgun (WGS) entry which is preliminary data.</text>
</comment>
<gene>
    <name evidence="2" type="ORF">D2E26_0345</name>
</gene>
<accession>A0A430FSB2</accession>
<keyword evidence="3" id="KW-1185">Reference proteome</keyword>
<evidence type="ECO:0000256" key="1">
    <source>
        <dbReference type="SAM" id="Phobius"/>
    </source>
</evidence>
<evidence type="ECO:0000313" key="2">
    <source>
        <dbReference type="EMBL" id="RSX55782.1"/>
    </source>
</evidence>
<organism evidence="2 3">
    <name type="scientific">Bifidobacterium dolichotidis</name>
    <dbReference type="NCBI Taxonomy" id="2306976"/>
    <lineage>
        <taxon>Bacteria</taxon>
        <taxon>Bacillati</taxon>
        <taxon>Actinomycetota</taxon>
        <taxon>Actinomycetes</taxon>
        <taxon>Bifidobacteriales</taxon>
        <taxon>Bifidobacteriaceae</taxon>
        <taxon>Bifidobacterium</taxon>
    </lineage>
</organism>
<dbReference type="AlphaFoldDB" id="A0A430FSB2"/>
<dbReference type="Proteomes" id="UP000287609">
    <property type="component" value="Unassembled WGS sequence"/>
</dbReference>
<keyword evidence="1" id="KW-0472">Membrane</keyword>
<sequence>MEPMRLRTYAVITGGTACALASTISKGSLQETPMLNLGILGGIICCALVWLCYETYYKEFTVLESAVAAAYALGMFALALIPWSYMAIALVAVAIAVAVATEKI</sequence>
<dbReference type="RefSeq" id="WP_125962973.1">
    <property type="nucleotide sequence ID" value="NZ_QXGM01000001.1"/>
</dbReference>
<feature type="transmembrane region" description="Helical" evidence="1">
    <location>
        <begin position="83"/>
        <end position="101"/>
    </location>
</feature>
<proteinExistence type="predicted"/>
<keyword evidence="1" id="KW-1133">Transmembrane helix</keyword>
<dbReference type="PROSITE" id="PS51257">
    <property type="entry name" value="PROKAR_LIPOPROTEIN"/>
    <property type="match status" value="1"/>
</dbReference>
<reference evidence="2 3" key="1">
    <citation type="submission" date="2018-09" db="EMBL/GenBank/DDBJ databases">
        <title>Characterization of the phylogenetic diversity of five novel species belonging to the genus Bifidobacterium.</title>
        <authorList>
            <person name="Lugli G.A."/>
            <person name="Duranti S."/>
            <person name="Milani C."/>
        </authorList>
    </citation>
    <scope>NUCLEOTIDE SEQUENCE [LARGE SCALE GENOMIC DNA]</scope>
    <source>
        <strain evidence="2 3">2036B</strain>
    </source>
</reference>
<dbReference type="EMBL" id="QXGM01000001">
    <property type="protein sequence ID" value="RSX55782.1"/>
    <property type="molecule type" value="Genomic_DNA"/>
</dbReference>
<evidence type="ECO:0000313" key="3">
    <source>
        <dbReference type="Proteomes" id="UP000287609"/>
    </source>
</evidence>
<protein>
    <submittedName>
        <fullName evidence="2">Uncharacterized protein</fullName>
    </submittedName>
</protein>
<keyword evidence="1" id="KW-0812">Transmembrane</keyword>
<feature type="transmembrane region" description="Helical" evidence="1">
    <location>
        <begin position="35"/>
        <end position="53"/>
    </location>
</feature>
<name>A0A430FSB2_9BIFI</name>